<dbReference type="Proteomes" id="UP000183400">
    <property type="component" value="Unassembled WGS sequence"/>
</dbReference>
<organism evidence="1 2">
    <name type="scientific">Ruegeria halocynthiae</name>
    <dbReference type="NCBI Taxonomy" id="985054"/>
    <lineage>
        <taxon>Bacteria</taxon>
        <taxon>Pseudomonadati</taxon>
        <taxon>Pseudomonadota</taxon>
        <taxon>Alphaproteobacteria</taxon>
        <taxon>Rhodobacterales</taxon>
        <taxon>Roseobacteraceae</taxon>
        <taxon>Ruegeria</taxon>
    </lineage>
</organism>
<reference evidence="2" key="1">
    <citation type="submission" date="2016-10" db="EMBL/GenBank/DDBJ databases">
        <authorList>
            <person name="Varghese N."/>
            <person name="Submissions S."/>
        </authorList>
    </citation>
    <scope>NUCLEOTIDE SEQUENCE [LARGE SCALE GENOMIC DNA]</scope>
    <source>
        <strain evidence="2">DSM 27839</strain>
    </source>
</reference>
<dbReference type="InterPro" id="IPR027266">
    <property type="entry name" value="TrmE/GcvT-like"/>
</dbReference>
<evidence type="ECO:0000313" key="1">
    <source>
        <dbReference type="EMBL" id="SDW25110.1"/>
    </source>
</evidence>
<dbReference type="RefSeq" id="WP_074733925.1">
    <property type="nucleotide sequence ID" value="NZ_FNNP01000001.1"/>
</dbReference>
<sequence>MSEPISALNHASYDGGIARVEECGLQGMITLRGDLSDKVLAKAVKDATGQKVPNQRKALVNGDTGVCWMSTDELLVLVPYAEVEAKLAAMTNALSGVHALAVNVSDARAVFRISGASAREVLGKLAPVELSAEAFQPGQIRRSRLAQVAGAFWMDDADSFRVVCFRSAADYVFNLLKVAAQPGSEVGVY</sequence>
<evidence type="ECO:0000313" key="2">
    <source>
        <dbReference type="Proteomes" id="UP000183400"/>
    </source>
</evidence>
<dbReference type="AlphaFoldDB" id="A0A1H2S0U4"/>
<keyword evidence="2" id="KW-1185">Reference proteome</keyword>
<dbReference type="Pfam" id="PF04268">
    <property type="entry name" value="SoxG"/>
    <property type="match status" value="1"/>
</dbReference>
<accession>A0A1H2S0U4</accession>
<dbReference type="Gene3D" id="3.30.70.1520">
    <property type="entry name" value="Heterotetrameric sarcosine oxidase"/>
    <property type="match status" value="1"/>
</dbReference>
<gene>
    <name evidence="1" type="ORF">SAMN05444358_101321</name>
</gene>
<dbReference type="EMBL" id="FNNP01000001">
    <property type="protein sequence ID" value="SDW25110.1"/>
    <property type="molecule type" value="Genomic_DNA"/>
</dbReference>
<dbReference type="Gene3D" id="3.30.1360.120">
    <property type="entry name" value="Probable tRNA modification gtpase trme, domain 1"/>
    <property type="match status" value="1"/>
</dbReference>
<dbReference type="OrthoDB" id="9814782at2"/>
<protein>
    <submittedName>
        <fullName evidence="1">Sarcosine oxidase subunit gamma</fullName>
    </submittedName>
</protein>
<dbReference type="SUPFAM" id="SSF103025">
    <property type="entry name" value="Folate-binding domain"/>
    <property type="match status" value="1"/>
</dbReference>
<dbReference type="STRING" id="985054.SAMN05444358_101321"/>
<proteinExistence type="predicted"/>
<name>A0A1H2S0U4_9RHOB</name>
<dbReference type="InterPro" id="IPR007375">
    <property type="entry name" value="SoxG"/>
</dbReference>